<evidence type="ECO:0008006" key="5">
    <source>
        <dbReference type="Google" id="ProtNLM"/>
    </source>
</evidence>
<dbReference type="Proteomes" id="UP000176998">
    <property type="component" value="Unassembled WGS sequence"/>
</dbReference>
<dbReference type="GO" id="GO:0048309">
    <property type="term" value="P:endoplasmic reticulum inheritance"/>
    <property type="evidence" value="ECO:0007669"/>
    <property type="project" value="TreeGrafter"/>
</dbReference>
<dbReference type="OrthoDB" id="5577218at2759"/>
<sequence length="581" mass="63582">MRFFFLAASLASVAGMVLAKPEKIRGVTDPVYHLYLQAYPKDTSIAVLGPESSAGFFNIAGTIQSANSSSYLNIGGDATSYKTLQLSNASGTNAWGLEGDTIITTQSSSWGRQLNFLVCQLDASFWQLYLQTGSDAPNASQLVAPMWWFLRIITSAIFLLSIVLSIPVAFDVGGRDSGLAYSLALSGFYFVYSTIAVVTPAKSRVRWAISVILRLSQWVVIPGLLIWALSRFAVDAGATNWVERTLQSITTSKSTSWGEWVFGEGGVIETITLGGWDKTLRYSSPVFQLLEGFCTLLVIQAAGQITKWLVNRGRSDTWIIILLVISGSVLASAVYFLWRVAHFPWIDNSDAILIGVTMTSAFFLCAYGIGSGRGNPVESSLLFAYVVLCVYQIFTDYLPSESTEADQHQSSQPDFPPLPPIIMASYSTLLHMLGSLPHAVHSSLSLLYAAFQTITPSVIISLAFRLLVFYCATRIIPAIRESGARALMEEPTLEESDAANWLLGIITYFSPSILIAMYTSLLLQHFSTNDGPDGWTLRGGDPGGNVWRWTNVAATMTLYAIELYLGNEDHDGGLTNHWKMD</sequence>
<reference evidence="3 4" key="1">
    <citation type="submission" date="2016-09" db="EMBL/GenBank/DDBJ databases">
        <authorList>
            <person name="Capua I."/>
            <person name="De Benedictis P."/>
            <person name="Joannis T."/>
            <person name="Lombin L.H."/>
            <person name="Cattoli G."/>
        </authorList>
    </citation>
    <scope>NUCLEOTIDE SEQUENCE [LARGE SCALE GENOMIC DNA]</scope>
    <source>
        <strain evidence="3 4">IMI 309357</strain>
    </source>
</reference>
<dbReference type="STRING" id="1209926.A0A1G4ANW9"/>
<comment type="caution">
    <text evidence="3">The sequence shown here is derived from an EMBL/GenBank/DDBJ whole genome shotgun (WGS) entry which is preliminary data.</text>
</comment>
<feature type="transmembrane region" description="Helical" evidence="1">
    <location>
        <begin position="178"/>
        <end position="201"/>
    </location>
</feature>
<evidence type="ECO:0000256" key="2">
    <source>
        <dbReference type="SAM" id="SignalP"/>
    </source>
</evidence>
<dbReference type="RefSeq" id="XP_022468038.1">
    <property type="nucleotide sequence ID" value="XM_022625457.1"/>
</dbReference>
<feature type="transmembrane region" description="Helical" evidence="1">
    <location>
        <begin position="207"/>
        <end position="229"/>
    </location>
</feature>
<evidence type="ECO:0000313" key="3">
    <source>
        <dbReference type="EMBL" id="OHE90864.1"/>
    </source>
</evidence>
<feature type="transmembrane region" description="Helical" evidence="1">
    <location>
        <begin position="350"/>
        <end position="369"/>
    </location>
</feature>
<feature type="transmembrane region" description="Helical" evidence="1">
    <location>
        <begin position="457"/>
        <end position="479"/>
    </location>
</feature>
<keyword evidence="1" id="KW-0472">Membrane</keyword>
<gene>
    <name evidence="3" type="ORF">CORC01_13841</name>
</gene>
<proteinExistence type="predicted"/>
<dbReference type="AlphaFoldDB" id="A0A1G4ANW9"/>
<evidence type="ECO:0000256" key="1">
    <source>
        <dbReference type="SAM" id="Phobius"/>
    </source>
</evidence>
<keyword evidence="2" id="KW-0732">Signal</keyword>
<name>A0A1G4ANW9_9PEZI</name>
<dbReference type="GO" id="GO:0005789">
    <property type="term" value="C:endoplasmic reticulum membrane"/>
    <property type="evidence" value="ECO:0007669"/>
    <property type="project" value="TreeGrafter"/>
</dbReference>
<dbReference type="GeneID" id="34566967"/>
<feature type="chain" id="PRO_5009601935" description="ER membrane protein" evidence="2">
    <location>
        <begin position="20"/>
        <end position="581"/>
    </location>
</feature>
<dbReference type="EMBL" id="MJBS01000217">
    <property type="protein sequence ID" value="OHE90864.1"/>
    <property type="molecule type" value="Genomic_DNA"/>
</dbReference>
<dbReference type="PANTHER" id="PTHR31726:SF2">
    <property type="entry name" value="PROTEIN ICE2"/>
    <property type="match status" value="1"/>
</dbReference>
<dbReference type="InterPro" id="IPR013635">
    <property type="entry name" value="Ice2"/>
</dbReference>
<accession>A0A1G4ANW9</accession>
<organism evidence="3 4">
    <name type="scientific">Colletotrichum orchidophilum</name>
    <dbReference type="NCBI Taxonomy" id="1209926"/>
    <lineage>
        <taxon>Eukaryota</taxon>
        <taxon>Fungi</taxon>
        <taxon>Dikarya</taxon>
        <taxon>Ascomycota</taxon>
        <taxon>Pezizomycotina</taxon>
        <taxon>Sordariomycetes</taxon>
        <taxon>Hypocreomycetidae</taxon>
        <taxon>Glomerellales</taxon>
        <taxon>Glomerellaceae</taxon>
        <taxon>Colletotrichum</taxon>
    </lineage>
</organism>
<feature type="transmembrane region" description="Helical" evidence="1">
    <location>
        <begin position="317"/>
        <end position="338"/>
    </location>
</feature>
<dbReference type="GO" id="GO:0000921">
    <property type="term" value="P:septin ring assembly"/>
    <property type="evidence" value="ECO:0007669"/>
    <property type="project" value="TreeGrafter"/>
</dbReference>
<keyword evidence="1" id="KW-0812">Transmembrane</keyword>
<dbReference type="Pfam" id="PF08426">
    <property type="entry name" value="ICE2"/>
    <property type="match status" value="1"/>
</dbReference>
<keyword evidence="4" id="KW-1185">Reference proteome</keyword>
<feature type="transmembrane region" description="Helical" evidence="1">
    <location>
        <begin position="499"/>
        <end position="523"/>
    </location>
</feature>
<feature type="transmembrane region" description="Helical" evidence="1">
    <location>
        <begin position="381"/>
        <end position="398"/>
    </location>
</feature>
<feature type="signal peptide" evidence="2">
    <location>
        <begin position="1"/>
        <end position="19"/>
    </location>
</feature>
<feature type="transmembrane region" description="Helical" evidence="1">
    <location>
        <begin position="146"/>
        <end position="166"/>
    </location>
</feature>
<evidence type="ECO:0000313" key="4">
    <source>
        <dbReference type="Proteomes" id="UP000176998"/>
    </source>
</evidence>
<protein>
    <recommendedName>
        <fullName evidence="5">ER membrane protein</fullName>
    </recommendedName>
</protein>
<keyword evidence="1" id="KW-1133">Transmembrane helix</keyword>
<dbReference type="PANTHER" id="PTHR31726">
    <property type="entry name" value="PROTEIN ICE2"/>
    <property type="match status" value="1"/>
</dbReference>
<dbReference type="GO" id="GO:0097038">
    <property type="term" value="C:perinuclear endoplasmic reticulum"/>
    <property type="evidence" value="ECO:0007669"/>
    <property type="project" value="TreeGrafter"/>
</dbReference>
<dbReference type="GO" id="GO:0032541">
    <property type="term" value="C:cortical endoplasmic reticulum"/>
    <property type="evidence" value="ECO:0007669"/>
    <property type="project" value="TreeGrafter"/>
</dbReference>